<feature type="domain" description="O-GlcNAc transferase C-terminal" evidence="9">
    <location>
        <begin position="529"/>
        <end position="724"/>
    </location>
</feature>
<feature type="domain" description="O-GlcNAc transferase C-terminal" evidence="9">
    <location>
        <begin position="375"/>
        <end position="524"/>
    </location>
</feature>
<evidence type="ECO:0000259" key="9">
    <source>
        <dbReference type="Pfam" id="PF13844"/>
    </source>
</evidence>
<dbReference type="SUPFAM" id="SSF53756">
    <property type="entry name" value="UDP-Glycosyltransferase/glycogen phosphorylase"/>
    <property type="match status" value="1"/>
</dbReference>
<keyword evidence="7 8" id="KW-0802">TPR repeat</keyword>
<gene>
    <name evidence="10" type="ORF">FHS28_002139</name>
</gene>
<dbReference type="PANTHER" id="PTHR44998">
    <property type="match status" value="1"/>
</dbReference>
<comment type="similarity">
    <text evidence="2">Belongs to the glycosyltransferase 41 family. O-GlcNAc transferase subfamily.</text>
</comment>
<feature type="repeat" description="TPR" evidence="8">
    <location>
        <begin position="77"/>
        <end position="110"/>
    </location>
</feature>
<dbReference type="PROSITE" id="PS50005">
    <property type="entry name" value="TPR"/>
    <property type="match status" value="2"/>
</dbReference>
<reference evidence="10 11" key="1">
    <citation type="submission" date="2020-08" db="EMBL/GenBank/DDBJ databases">
        <title>Genomic Encyclopedia of Type Strains, Phase III (KMG-III): the genomes of soil and plant-associated and newly described type strains.</title>
        <authorList>
            <person name="Whitman W."/>
        </authorList>
    </citation>
    <scope>NUCLEOTIDE SEQUENCE [LARGE SCALE GENOMIC DNA]</scope>
    <source>
        <strain evidence="10 11">CECT 7247</strain>
    </source>
</reference>
<dbReference type="PANTHER" id="PTHR44998:SF1">
    <property type="entry name" value="UDP-N-ACETYLGLUCOSAMINE--PEPTIDE N-ACETYLGLUCOSAMINYLTRANSFERASE 110 KDA SUBUNIT"/>
    <property type="match status" value="1"/>
</dbReference>
<dbReference type="Pfam" id="PF13432">
    <property type="entry name" value="TPR_16"/>
    <property type="match status" value="2"/>
</dbReference>
<dbReference type="Gene3D" id="3.40.50.2000">
    <property type="entry name" value="Glycogen Phosphorylase B"/>
    <property type="match status" value="1"/>
</dbReference>
<dbReference type="SUPFAM" id="SSF48452">
    <property type="entry name" value="TPR-like"/>
    <property type="match status" value="2"/>
</dbReference>
<dbReference type="InterPro" id="IPR013105">
    <property type="entry name" value="TPR_2"/>
</dbReference>
<accession>A0ABR6GUC1</accession>
<evidence type="ECO:0000256" key="8">
    <source>
        <dbReference type="PROSITE-ProRule" id="PRU00339"/>
    </source>
</evidence>
<dbReference type="EMBL" id="JACHXO010000003">
    <property type="protein sequence ID" value="MBB3194743.1"/>
    <property type="molecule type" value="Genomic_DNA"/>
</dbReference>
<evidence type="ECO:0000256" key="4">
    <source>
        <dbReference type="ARBA" id="ARBA00022676"/>
    </source>
</evidence>
<evidence type="ECO:0000256" key="2">
    <source>
        <dbReference type="ARBA" id="ARBA00005386"/>
    </source>
</evidence>
<dbReference type="Gene3D" id="3.40.50.11380">
    <property type="match status" value="1"/>
</dbReference>
<evidence type="ECO:0000256" key="7">
    <source>
        <dbReference type="ARBA" id="ARBA00022803"/>
    </source>
</evidence>
<keyword evidence="5 10" id="KW-0808">Transferase</keyword>
<evidence type="ECO:0000313" key="10">
    <source>
        <dbReference type="EMBL" id="MBB3194743.1"/>
    </source>
</evidence>
<protein>
    <recommendedName>
        <fullName evidence="3">protein O-GlcNAc transferase</fullName>
        <ecNumber evidence="3">2.4.1.255</ecNumber>
    </recommendedName>
</protein>
<evidence type="ECO:0000256" key="1">
    <source>
        <dbReference type="ARBA" id="ARBA00004922"/>
    </source>
</evidence>
<dbReference type="InterPro" id="IPR029489">
    <property type="entry name" value="OGT/SEC/SPY_C"/>
</dbReference>
<keyword evidence="11" id="KW-1185">Reference proteome</keyword>
<dbReference type="Pfam" id="PF13844">
    <property type="entry name" value="Glyco_transf_41"/>
    <property type="match status" value="2"/>
</dbReference>
<comment type="pathway">
    <text evidence="1">Protein modification; protein glycosylation.</text>
</comment>
<keyword evidence="6" id="KW-0677">Repeat</keyword>
<name>A0ABR6GUC1_9BURK</name>
<sequence length="752" mass="82785">MALPRTSRAQAALKQASAAFQRQQWPAAARAFREVLGADPAYAEAYPLLAAALERSGALQEAVEVLVTATEHFPKDGGLFLRLGNLLAGVGHWQDAASCFQRASELSPGDARAAFNWGVALQELGQPVDAIPAFERALNADAQYTAAYLALAQSYQATGVPEAALMALDCARQSAPTQARPAVERVRLLLSLGRLPQVLADTQELLTRFPKDVELYNLRGIALKQSGQSEEALHTFTQALALQPDAVEPLHNRANLELLQRHFSTALADFDHLQTLRPDLDWLRGLHLYTAMHLYDWQDFDDRLAALLDGLAKQHKVVQPLILQNLVDDPAAHQQAARLWMQSSVTAPSEPLPITVHAAGHAAAPMVMSARHAGTGATKLRVAYISRDFRMHPVAFLMAEVLELHDRQRFEVLAVNYGPARPDDPMQQRIRAGVDGFLDVAHHTDREIAQACRELRVDVAVDLTGFTEGARSGIFAERPAPVQVLYLGYLGTSGTAHYDYLVSDPVLVSPETRAFYDEHLMVLPSYQANDRQRPHPALHTSRSELGLPDDAFVLCCFNNPSKITPAMFQLWVDVLRQVPGSVLWLLEEDPAAAVNLRRHADASGVGAHRLVFASRAPRELYLERLQQADLFLDTLPYNAGTTASDALWMGLPVVTLQGRSFCGRMAASLLTAAGLPQLIARDAKTYVDTAVRLALTPSELAALRQQLHDRRMSMPLFDSPRFIRHLERAYGEAHRLRSAGEPLRDIHITASP</sequence>
<feature type="repeat" description="TPR" evidence="8">
    <location>
        <begin position="213"/>
        <end position="246"/>
    </location>
</feature>
<dbReference type="InterPro" id="IPR019734">
    <property type="entry name" value="TPR_rpt"/>
</dbReference>
<dbReference type="GO" id="GO:0016740">
    <property type="term" value="F:transferase activity"/>
    <property type="evidence" value="ECO:0007669"/>
    <property type="project" value="UniProtKB-KW"/>
</dbReference>
<evidence type="ECO:0000256" key="5">
    <source>
        <dbReference type="ARBA" id="ARBA00022679"/>
    </source>
</evidence>
<dbReference type="Proteomes" id="UP000574369">
    <property type="component" value="Unassembled WGS sequence"/>
</dbReference>
<organism evidence="10 11">
    <name type="scientific">Roseateles terrae</name>
    <dbReference type="NCBI Taxonomy" id="431060"/>
    <lineage>
        <taxon>Bacteria</taxon>
        <taxon>Pseudomonadati</taxon>
        <taxon>Pseudomonadota</taxon>
        <taxon>Betaproteobacteria</taxon>
        <taxon>Burkholderiales</taxon>
        <taxon>Sphaerotilaceae</taxon>
        <taxon>Roseateles</taxon>
    </lineage>
</organism>
<dbReference type="SMART" id="SM00028">
    <property type="entry name" value="TPR"/>
    <property type="match status" value="7"/>
</dbReference>
<dbReference type="RefSeq" id="WP_184294556.1">
    <property type="nucleotide sequence ID" value="NZ_JACHXO010000003.1"/>
</dbReference>
<proteinExistence type="inferred from homology"/>
<dbReference type="Pfam" id="PF07719">
    <property type="entry name" value="TPR_2"/>
    <property type="match status" value="1"/>
</dbReference>
<evidence type="ECO:0000256" key="6">
    <source>
        <dbReference type="ARBA" id="ARBA00022737"/>
    </source>
</evidence>
<keyword evidence="4" id="KW-0328">Glycosyltransferase</keyword>
<evidence type="ECO:0000313" key="11">
    <source>
        <dbReference type="Proteomes" id="UP000574369"/>
    </source>
</evidence>
<dbReference type="EC" id="2.4.1.255" evidence="3"/>
<comment type="caution">
    <text evidence="10">The sequence shown here is derived from an EMBL/GenBank/DDBJ whole genome shotgun (WGS) entry which is preliminary data.</text>
</comment>
<dbReference type="Gene3D" id="1.25.40.10">
    <property type="entry name" value="Tetratricopeptide repeat domain"/>
    <property type="match status" value="2"/>
</dbReference>
<evidence type="ECO:0000256" key="3">
    <source>
        <dbReference type="ARBA" id="ARBA00011970"/>
    </source>
</evidence>
<dbReference type="InterPro" id="IPR011990">
    <property type="entry name" value="TPR-like_helical_dom_sf"/>
</dbReference>